<reference evidence="2" key="1">
    <citation type="submission" date="2023-11" db="EMBL/GenBank/DDBJ databases">
        <title>Genome assemblies of two species of porcelain crab, Petrolisthes cinctipes and Petrolisthes manimaculis (Anomura: Porcellanidae).</title>
        <authorList>
            <person name="Angst P."/>
        </authorList>
    </citation>
    <scope>NUCLEOTIDE SEQUENCE</scope>
    <source>
        <strain evidence="2">PB745_02</strain>
        <tissue evidence="2">Gill</tissue>
    </source>
</reference>
<dbReference type="AlphaFoldDB" id="A0AAE1PWF3"/>
<feature type="compositionally biased region" description="Basic and acidic residues" evidence="1">
    <location>
        <begin position="1"/>
        <end position="22"/>
    </location>
</feature>
<gene>
    <name evidence="2" type="ORF">Pmani_014470</name>
</gene>
<keyword evidence="3" id="KW-1185">Reference proteome</keyword>
<evidence type="ECO:0000313" key="2">
    <source>
        <dbReference type="EMBL" id="KAK4314227.1"/>
    </source>
</evidence>
<feature type="region of interest" description="Disordered" evidence="1">
    <location>
        <begin position="57"/>
        <end position="80"/>
    </location>
</feature>
<dbReference type="Proteomes" id="UP001292094">
    <property type="component" value="Unassembled WGS sequence"/>
</dbReference>
<evidence type="ECO:0000313" key="3">
    <source>
        <dbReference type="Proteomes" id="UP001292094"/>
    </source>
</evidence>
<organism evidence="2 3">
    <name type="scientific">Petrolisthes manimaculis</name>
    <dbReference type="NCBI Taxonomy" id="1843537"/>
    <lineage>
        <taxon>Eukaryota</taxon>
        <taxon>Metazoa</taxon>
        <taxon>Ecdysozoa</taxon>
        <taxon>Arthropoda</taxon>
        <taxon>Crustacea</taxon>
        <taxon>Multicrustacea</taxon>
        <taxon>Malacostraca</taxon>
        <taxon>Eumalacostraca</taxon>
        <taxon>Eucarida</taxon>
        <taxon>Decapoda</taxon>
        <taxon>Pleocyemata</taxon>
        <taxon>Anomura</taxon>
        <taxon>Galatheoidea</taxon>
        <taxon>Porcellanidae</taxon>
        <taxon>Petrolisthes</taxon>
    </lineage>
</organism>
<feature type="compositionally biased region" description="Polar residues" evidence="1">
    <location>
        <begin position="60"/>
        <end position="80"/>
    </location>
</feature>
<sequence length="80" mass="9117">MGEACERDCGEEERKEERRTGNDDEVFGIWQRVVGGRVVIWGMSTSKVDGRYKDIKKDNYSGTKARNTSTQPATYSHKNT</sequence>
<feature type="region of interest" description="Disordered" evidence="1">
    <location>
        <begin position="1"/>
        <end position="23"/>
    </location>
</feature>
<name>A0AAE1PWF3_9EUCA</name>
<comment type="caution">
    <text evidence="2">The sequence shown here is derived from an EMBL/GenBank/DDBJ whole genome shotgun (WGS) entry which is preliminary data.</text>
</comment>
<dbReference type="EMBL" id="JAWZYT010001233">
    <property type="protein sequence ID" value="KAK4314227.1"/>
    <property type="molecule type" value="Genomic_DNA"/>
</dbReference>
<protein>
    <submittedName>
        <fullName evidence="2">Uncharacterized protein</fullName>
    </submittedName>
</protein>
<proteinExistence type="predicted"/>
<accession>A0AAE1PWF3</accession>
<evidence type="ECO:0000256" key="1">
    <source>
        <dbReference type="SAM" id="MobiDB-lite"/>
    </source>
</evidence>